<evidence type="ECO:0000256" key="1">
    <source>
        <dbReference type="SAM" id="MobiDB-lite"/>
    </source>
</evidence>
<name>A0A8H5IMR2_9HYPO</name>
<feature type="region of interest" description="Disordered" evidence="1">
    <location>
        <begin position="89"/>
        <end position="176"/>
    </location>
</feature>
<dbReference type="EMBL" id="JAAOAO010000502">
    <property type="protein sequence ID" value="KAF5538788.1"/>
    <property type="molecule type" value="Genomic_DNA"/>
</dbReference>
<feature type="compositionally biased region" description="Polar residues" evidence="1">
    <location>
        <begin position="89"/>
        <end position="129"/>
    </location>
</feature>
<protein>
    <submittedName>
        <fullName evidence="2">Transcription factor</fullName>
    </submittedName>
</protein>
<proteinExistence type="predicted"/>
<reference evidence="2 3" key="1">
    <citation type="submission" date="2020-05" db="EMBL/GenBank/DDBJ databases">
        <title>Identification and distribution of gene clusters putatively required for synthesis of sphingolipid metabolism inhibitors in phylogenetically diverse species of the filamentous fungus Fusarium.</title>
        <authorList>
            <person name="Kim H.-S."/>
            <person name="Busman M."/>
            <person name="Brown D.W."/>
            <person name="Divon H."/>
            <person name="Uhlig S."/>
            <person name="Proctor R.H."/>
        </authorList>
    </citation>
    <scope>NUCLEOTIDE SEQUENCE [LARGE SCALE GENOMIC DNA]</scope>
    <source>
        <strain evidence="2 3">NRRL 25196</strain>
    </source>
</reference>
<comment type="caution">
    <text evidence="2">The sequence shown here is derived from an EMBL/GenBank/DDBJ whole genome shotgun (WGS) entry which is preliminary data.</text>
</comment>
<feature type="compositionally biased region" description="Basic and acidic residues" evidence="1">
    <location>
        <begin position="142"/>
        <end position="151"/>
    </location>
</feature>
<evidence type="ECO:0000313" key="3">
    <source>
        <dbReference type="Proteomes" id="UP000574317"/>
    </source>
</evidence>
<feature type="region of interest" description="Disordered" evidence="1">
    <location>
        <begin position="1"/>
        <end position="29"/>
    </location>
</feature>
<sequence length="337" mass="36847">MNSEEPFDTLPDPFMGALESQDLQGQSTPNVEIIDDDDNTALNLYIDNAPIRSPLFQQETFTNPPMYSDEETANALLRIIEQDRDDAQANGTLQPENPVTEAPTIQNRQQTKSPTENASVPQSSPTPSAAPNVKAVPQAETRGVKRAREPEPAPPKRPTARNGRGAAKTVKPEAKRPRCRLKPKIDDQHNRHVQLAQARIGFNPPVTPCPHCGNMTWSSPGLSVESWGAIPTNTPMDGGAFMGQPATRRMEFGPVLPQQQALMGMNPHSIPTPHNGNMAFSSHVLPPPQQTPDGMALGIMRQHNQAVGSGIPTVSQNMVPNYYHLQPWVNGNARKMH</sequence>
<dbReference type="Proteomes" id="UP000574317">
    <property type="component" value="Unassembled WGS sequence"/>
</dbReference>
<keyword evidence="3" id="KW-1185">Reference proteome</keyword>
<organism evidence="2 3">
    <name type="scientific">Fusarium napiforme</name>
    <dbReference type="NCBI Taxonomy" id="42672"/>
    <lineage>
        <taxon>Eukaryota</taxon>
        <taxon>Fungi</taxon>
        <taxon>Dikarya</taxon>
        <taxon>Ascomycota</taxon>
        <taxon>Pezizomycotina</taxon>
        <taxon>Sordariomycetes</taxon>
        <taxon>Hypocreomycetidae</taxon>
        <taxon>Hypocreales</taxon>
        <taxon>Nectriaceae</taxon>
        <taxon>Fusarium</taxon>
        <taxon>Fusarium fujikuroi species complex</taxon>
    </lineage>
</organism>
<accession>A0A8H5IMR2</accession>
<gene>
    <name evidence="2" type="ORF">FNAPI_10981</name>
</gene>
<dbReference type="AlphaFoldDB" id="A0A8H5IMR2"/>
<evidence type="ECO:0000313" key="2">
    <source>
        <dbReference type="EMBL" id="KAF5538788.1"/>
    </source>
</evidence>